<evidence type="ECO:0000256" key="7">
    <source>
        <dbReference type="ARBA" id="ARBA00022801"/>
    </source>
</evidence>
<dbReference type="InterPro" id="IPR049391">
    <property type="entry name" value="FAS_pseudo-KR"/>
</dbReference>
<evidence type="ECO:0000256" key="16">
    <source>
        <dbReference type="PROSITE-ProRule" id="PRU01363"/>
    </source>
</evidence>
<dbReference type="PANTHER" id="PTHR43775:SF7">
    <property type="entry name" value="FATTY ACID SYNTHASE"/>
    <property type="match status" value="1"/>
</dbReference>
<evidence type="ECO:0000256" key="1">
    <source>
        <dbReference type="ARBA" id="ARBA00012873"/>
    </source>
</evidence>
<evidence type="ECO:0000259" key="20">
    <source>
        <dbReference type="PROSITE" id="PS52019"/>
    </source>
</evidence>
<dbReference type="InterPro" id="IPR014043">
    <property type="entry name" value="Acyl_transferase_dom"/>
</dbReference>
<dbReference type="Gene3D" id="3.40.366.10">
    <property type="entry name" value="Malonyl-Coenzyme A Acyl Carrier Protein, domain 2"/>
    <property type="match status" value="1"/>
</dbReference>
<evidence type="ECO:0000256" key="15">
    <source>
        <dbReference type="ARBA" id="ARBA00044883"/>
    </source>
</evidence>
<dbReference type="Pfam" id="PF02801">
    <property type="entry name" value="Ketoacyl-synt_C"/>
    <property type="match status" value="1"/>
</dbReference>
<dbReference type="InterPro" id="IPR011032">
    <property type="entry name" value="GroES-like_sf"/>
</dbReference>
<reference evidence="21" key="1">
    <citation type="journal article" date="2015" name="Insect Mol. Biol.">
        <title>Effects of Lysiphlebia japonica (Ashmead) on cotton-melon aphid Aphis gossypii Glover lipid synthesis.</title>
        <authorList>
            <person name="Zhang S."/>
            <person name="Luo J.Y."/>
            <person name="Lv L.M."/>
            <person name="Wang C.Y."/>
            <person name="Li C.H."/>
            <person name="Zhu X.Z."/>
            <person name="Cui J.J."/>
        </authorList>
    </citation>
    <scope>NUCLEOTIDE SEQUENCE</scope>
</reference>
<dbReference type="EC" id="2.3.1.85" evidence="1"/>
<dbReference type="Pfam" id="PF21149">
    <property type="entry name" value="FAS_pseudo-KR"/>
    <property type="match status" value="1"/>
</dbReference>
<dbReference type="Gene3D" id="3.40.47.10">
    <property type="match status" value="1"/>
</dbReference>
<dbReference type="PROSITE" id="PS52004">
    <property type="entry name" value="KS3_2"/>
    <property type="match status" value="1"/>
</dbReference>
<dbReference type="SUPFAM" id="SSF53901">
    <property type="entry name" value="Thiolase-like"/>
    <property type="match status" value="1"/>
</dbReference>
<comment type="catalytic activity">
    <reaction evidence="15">
        <text>acetyl-CoA + n malonyl-CoA + 2n NADPH + 2n H(+) = a long-chain fatty acid + (n+1) CoA + n CO2 + 2n NADP(+).</text>
        <dbReference type="EC" id="2.3.1.85"/>
    </reaction>
</comment>
<feature type="region of interest" description="N-terminal hotdog fold" evidence="16">
    <location>
        <begin position="863"/>
        <end position="988"/>
    </location>
</feature>
<dbReference type="Pfam" id="PF00109">
    <property type="entry name" value="ketoacyl-synt"/>
    <property type="match status" value="1"/>
</dbReference>
<dbReference type="SMART" id="SM00823">
    <property type="entry name" value="PKS_PP"/>
    <property type="match status" value="1"/>
</dbReference>
<dbReference type="InterPro" id="IPR016035">
    <property type="entry name" value="Acyl_Trfase/lysoPLipase"/>
</dbReference>
<evidence type="ECO:0000256" key="13">
    <source>
        <dbReference type="ARBA" id="ARBA00023160"/>
    </source>
</evidence>
<dbReference type="InterPro" id="IPR016036">
    <property type="entry name" value="Malonyl_transacylase_ACP-bd"/>
</dbReference>
<dbReference type="InterPro" id="IPR013968">
    <property type="entry name" value="PKS_KR"/>
</dbReference>
<dbReference type="FunFam" id="3.40.50.720:FF:000209">
    <property type="entry name" value="Polyketide synthase Pks12"/>
    <property type="match status" value="1"/>
</dbReference>
<dbReference type="Gene3D" id="3.40.50.720">
    <property type="entry name" value="NAD(P)-binding Rossmann-like Domain"/>
    <property type="match status" value="1"/>
</dbReference>
<evidence type="ECO:0000256" key="11">
    <source>
        <dbReference type="ARBA" id="ARBA00023027"/>
    </source>
</evidence>
<feature type="active site" description="Proton acceptor; for dehydratase activity" evidence="16">
    <location>
        <position position="899"/>
    </location>
</feature>
<dbReference type="GO" id="GO:0016491">
    <property type="term" value="F:oxidoreductase activity"/>
    <property type="evidence" value="ECO:0007669"/>
    <property type="project" value="UniProtKB-KW"/>
</dbReference>
<dbReference type="InterPro" id="IPR029063">
    <property type="entry name" value="SAM-dependent_MTases_sf"/>
</dbReference>
<evidence type="ECO:0000256" key="5">
    <source>
        <dbReference type="ARBA" id="ARBA00022553"/>
    </source>
</evidence>
<dbReference type="SUPFAM" id="SSF51735">
    <property type="entry name" value="NAD(P)-binding Rossmann-fold domains"/>
    <property type="match status" value="2"/>
</dbReference>
<keyword evidence="11" id="KW-0520">NAD</keyword>
<dbReference type="FunFam" id="1.10.1200.10:FF:000013">
    <property type="entry name" value="Fatty acid synthase"/>
    <property type="match status" value="1"/>
</dbReference>
<dbReference type="Gene3D" id="3.10.129.110">
    <property type="entry name" value="Polyketide synthase dehydratase"/>
    <property type="match status" value="1"/>
</dbReference>
<dbReference type="PANTHER" id="PTHR43775">
    <property type="entry name" value="FATTY ACID SYNTHASE"/>
    <property type="match status" value="1"/>
</dbReference>
<dbReference type="InterPro" id="IPR020841">
    <property type="entry name" value="PKS_Beta-ketoAc_synthase_dom"/>
</dbReference>
<keyword evidence="13" id="KW-0275">Fatty acid biosynthesis</keyword>
<evidence type="ECO:0000259" key="19">
    <source>
        <dbReference type="PROSITE" id="PS52004"/>
    </source>
</evidence>
<keyword evidence="3" id="KW-0596">Phosphopantetheine</keyword>
<evidence type="ECO:0000256" key="8">
    <source>
        <dbReference type="ARBA" id="ARBA00022832"/>
    </source>
</evidence>
<dbReference type="InterPro" id="IPR016039">
    <property type="entry name" value="Thiolase-like"/>
</dbReference>
<protein>
    <recommendedName>
        <fullName evidence="2">Fatty acid synthase</fullName>
        <ecNumber evidence="1">2.3.1.85</ecNumber>
    </recommendedName>
</protein>
<dbReference type="GO" id="GO:0016787">
    <property type="term" value="F:hydrolase activity"/>
    <property type="evidence" value="ECO:0007669"/>
    <property type="project" value="UniProtKB-KW"/>
</dbReference>
<dbReference type="SMART" id="SM00825">
    <property type="entry name" value="PKS_KS"/>
    <property type="match status" value="1"/>
</dbReference>
<dbReference type="InterPro" id="IPR001227">
    <property type="entry name" value="Ac_transferase_dom_sf"/>
</dbReference>
<dbReference type="InterPro" id="IPR009081">
    <property type="entry name" value="PP-bd_ACP"/>
</dbReference>
<dbReference type="UniPathway" id="UPA00094"/>
<dbReference type="InterPro" id="IPR036291">
    <property type="entry name" value="NAD(P)-bd_dom_sf"/>
</dbReference>
<dbReference type="InterPro" id="IPR014030">
    <property type="entry name" value="Ketoacyl_synth_N"/>
</dbReference>
<feature type="region of interest" description="Disordered" evidence="17">
    <location>
        <begin position="1"/>
        <end position="25"/>
    </location>
</feature>
<dbReference type="Pfam" id="PF16197">
    <property type="entry name" value="KAsynt_C_assoc"/>
    <property type="match status" value="1"/>
</dbReference>
<keyword evidence="7" id="KW-0378">Hydrolase</keyword>
<dbReference type="SMART" id="SM00822">
    <property type="entry name" value="PKS_KR"/>
    <property type="match status" value="1"/>
</dbReference>
<feature type="compositionally biased region" description="Polar residues" evidence="17">
    <location>
        <begin position="1"/>
        <end position="16"/>
    </location>
</feature>
<dbReference type="InterPro" id="IPR036736">
    <property type="entry name" value="ACP-like_sf"/>
</dbReference>
<evidence type="ECO:0000256" key="10">
    <source>
        <dbReference type="ARBA" id="ARBA00023002"/>
    </source>
</evidence>
<dbReference type="SUPFAM" id="SSF47336">
    <property type="entry name" value="ACP-like"/>
    <property type="match status" value="1"/>
</dbReference>
<name>A0A0G3YJ66_APHGO</name>
<dbReference type="PROSITE" id="PS52019">
    <property type="entry name" value="PKS_MFAS_DH"/>
    <property type="match status" value="1"/>
</dbReference>
<evidence type="ECO:0000256" key="6">
    <source>
        <dbReference type="ARBA" id="ARBA00022679"/>
    </source>
</evidence>
<keyword evidence="4" id="KW-0444">Lipid biosynthesis</keyword>
<evidence type="ECO:0000256" key="3">
    <source>
        <dbReference type="ARBA" id="ARBA00022450"/>
    </source>
</evidence>
<dbReference type="InterPro" id="IPR049900">
    <property type="entry name" value="PKS_mFAS_DH"/>
</dbReference>
<keyword evidence="12" id="KW-0443">Lipid metabolism</keyword>
<dbReference type="Pfam" id="PF21089">
    <property type="entry name" value="PKS_DH_N"/>
    <property type="match status" value="1"/>
</dbReference>
<keyword evidence="9" id="KW-0521">NADP</keyword>
<evidence type="ECO:0000256" key="14">
    <source>
        <dbReference type="ARBA" id="ARBA00023268"/>
    </source>
</evidence>
<dbReference type="Gene3D" id="3.30.70.3290">
    <property type="match status" value="1"/>
</dbReference>
<dbReference type="Gene3D" id="1.10.1200.10">
    <property type="entry name" value="ACP-like"/>
    <property type="match status" value="1"/>
</dbReference>
<evidence type="ECO:0000259" key="18">
    <source>
        <dbReference type="PROSITE" id="PS50075"/>
    </source>
</evidence>
<keyword evidence="5" id="KW-0597">Phosphoprotein</keyword>
<keyword evidence="6" id="KW-0808">Transferase</keyword>
<dbReference type="PROSITE" id="PS50075">
    <property type="entry name" value="CARRIER"/>
    <property type="match status" value="1"/>
</dbReference>
<keyword evidence="8" id="KW-0276">Fatty acid metabolism</keyword>
<dbReference type="Pfam" id="PF00550">
    <property type="entry name" value="PP-binding"/>
    <property type="match status" value="1"/>
</dbReference>
<dbReference type="InterPro" id="IPR042104">
    <property type="entry name" value="PKS_dehydratase_sf"/>
</dbReference>
<dbReference type="InterPro" id="IPR057326">
    <property type="entry name" value="KR_dom"/>
</dbReference>
<dbReference type="SUPFAM" id="SSF55048">
    <property type="entry name" value="Probable ACP-binding domain of malonyl-CoA ACP transacylase"/>
    <property type="match status" value="1"/>
</dbReference>
<dbReference type="SUPFAM" id="SSF50129">
    <property type="entry name" value="GroES-like"/>
    <property type="match status" value="1"/>
</dbReference>
<evidence type="ECO:0000256" key="4">
    <source>
        <dbReference type="ARBA" id="ARBA00022516"/>
    </source>
</evidence>
<dbReference type="SUPFAM" id="SSF52151">
    <property type="entry name" value="FabD/lysophospholipase-like"/>
    <property type="match status" value="1"/>
</dbReference>
<dbReference type="InterPro" id="IPR014031">
    <property type="entry name" value="Ketoacyl_synth_C"/>
</dbReference>
<dbReference type="SMART" id="SM00829">
    <property type="entry name" value="PKS_ER"/>
    <property type="match status" value="1"/>
</dbReference>
<evidence type="ECO:0000256" key="17">
    <source>
        <dbReference type="SAM" id="MobiDB-lite"/>
    </source>
</evidence>
<dbReference type="GO" id="GO:0031177">
    <property type="term" value="F:phosphopantetheine binding"/>
    <property type="evidence" value="ECO:0007669"/>
    <property type="project" value="InterPro"/>
</dbReference>
<dbReference type="InterPro" id="IPR020806">
    <property type="entry name" value="PKS_PP-bd"/>
</dbReference>
<dbReference type="FunFam" id="3.90.180.10:FF:000015">
    <property type="entry name" value="Fatty acid synthase"/>
    <property type="match status" value="1"/>
</dbReference>
<dbReference type="CDD" id="cd00833">
    <property type="entry name" value="PKS"/>
    <property type="match status" value="1"/>
</dbReference>
<evidence type="ECO:0000256" key="2">
    <source>
        <dbReference type="ARBA" id="ARBA00018769"/>
    </source>
</evidence>
<organism evidence="21">
    <name type="scientific">Aphis gossypii</name>
    <name type="common">Cotton aphid</name>
    <dbReference type="NCBI Taxonomy" id="80765"/>
    <lineage>
        <taxon>Eukaryota</taxon>
        <taxon>Metazoa</taxon>
        <taxon>Ecdysozoa</taxon>
        <taxon>Arthropoda</taxon>
        <taxon>Hexapoda</taxon>
        <taxon>Insecta</taxon>
        <taxon>Pterygota</taxon>
        <taxon>Neoptera</taxon>
        <taxon>Paraneoptera</taxon>
        <taxon>Hemiptera</taxon>
        <taxon>Sternorrhyncha</taxon>
        <taxon>Aphidomorpha</taxon>
        <taxon>Aphidoidea</taxon>
        <taxon>Aphididae</taxon>
        <taxon>Aphidini</taxon>
        <taxon>Aphis</taxon>
        <taxon>Aphis</taxon>
    </lineage>
</organism>
<evidence type="ECO:0000256" key="9">
    <source>
        <dbReference type="ARBA" id="ARBA00022857"/>
    </source>
</evidence>
<evidence type="ECO:0000313" key="21">
    <source>
        <dbReference type="EMBL" id="AKM28423.1"/>
    </source>
</evidence>
<dbReference type="EMBL" id="KM507099">
    <property type="protein sequence ID" value="AKM28423.1"/>
    <property type="molecule type" value="mRNA"/>
</dbReference>
<feature type="active site" description="Proton donor; for dehydratase activity" evidence="16">
    <location>
        <position position="1052"/>
    </location>
</feature>
<dbReference type="InterPro" id="IPR050091">
    <property type="entry name" value="PKS_NRPS_Biosynth_Enz"/>
</dbReference>
<dbReference type="InterPro" id="IPR032821">
    <property type="entry name" value="PKS_assoc"/>
</dbReference>
<feature type="domain" description="Ketosynthase family 3 (KS3)" evidence="19">
    <location>
        <begin position="27"/>
        <end position="432"/>
    </location>
</feature>
<dbReference type="Gene3D" id="3.90.180.10">
    <property type="entry name" value="Medium-chain alcohol dehydrogenases, catalytic domain"/>
    <property type="match status" value="1"/>
</dbReference>
<feature type="region of interest" description="C-terminal hotdog fold" evidence="16">
    <location>
        <begin position="1003"/>
        <end position="1130"/>
    </location>
</feature>
<dbReference type="Gene3D" id="3.40.50.150">
    <property type="entry name" value="Vaccinia Virus protein VP39"/>
    <property type="match status" value="1"/>
</dbReference>
<dbReference type="CDD" id="cd05195">
    <property type="entry name" value="enoyl_red"/>
    <property type="match status" value="1"/>
</dbReference>
<feature type="domain" description="Carrier" evidence="18">
    <location>
        <begin position="2027"/>
        <end position="2104"/>
    </location>
</feature>
<dbReference type="Pfam" id="PF00698">
    <property type="entry name" value="Acyl_transf_1"/>
    <property type="match status" value="1"/>
</dbReference>
<keyword evidence="14" id="KW-0511">Multifunctional enzyme</keyword>
<proteinExistence type="evidence at transcript level"/>
<dbReference type="SMART" id="SM00827">
    <property type="entry name" value="PKS_AT"/>
    <property type="match status" value="1"/>
</dbReference>
<evidence type="ECO:0000256" key="12">
    <source>
        <dbReference type="ARBA" id="ARBA00023098"/>
    </source>
</evidence>
<dbReference type="InterPro" id="IPR020807">
    <property type="entry name" value="PKS_DH"/>
</dbReference>
<keyword evidence="10" id="KW-0560">Oxidoreductase</keyword>
<dbReference type="SMART" id="SM00826">
    <property type="entry name" value="PKS_DH"/>
    <property type="match status" value="1"/>
</dbReference>
<dbReference type="InterPro" id="IPR020843">
    <property type="entry name" value="ER"/>
</dbReference>
<feature type="domain" description="PKS/mFAS DH" evidence="20">
    <location>
        <begin position="863"/>
        <end position="1130"/>
    </location>
</feature>
<accession>A0A0G3YJ66</accession>
<dbReference type="InterPro" id="IPR049552">
    <property type="entry name" value="PKS_DH_N"/>
</dbReference>
<dbReference type="Pfam" id="PF13602">
    <property type="entry name" value="ADH_zinc_N_2"/>
    <property type="match status" value="1"/>
</dbReference>
<dbReference type="Pfam" id="PF08659">
    <property type="entry name" value="KR"/>
    <property type="match status" value="1"/>
</dbReference>
<dbReference type="GO" id="GO:0006633">
    <property type="term" value="P:fatty acid biosynthetic process"/>
    <property type="evidence" value="ECO:0007669"/>
    <property type="project" value="UniProtKB-UniPathway"/>
</dbReference>
<sequence>MPARFSQASQLQTGNGAVNGDFPHSENDEVVISGISGRFPESNSIAEFRENLFAGVDMVTDDDRRWPAGLYGLPTRTGKLKGLEYFDANFFGVHAKQAEVMDPQLRLLLESTYECIVDAGVNPDDIRGSKTGVYVGTFQSETDDYWSRVQERVNGYGLTGCSRAMFPNRVSYTFDFNGPSYSVDTACSGSLFALSQALHAIRSGQCEAAVVGGVNLLLKPTNSLQFHKLSMLSSKGMCRAFDASGNGYVRSEAVVTVFLQKAGVAKRSYATVVEALTNNDGFKDQGITFPNGVMQNKLIREVYAKCGVNPAEVSYVEAHGTGTKVGDPQEVNSIADFFTKDRTSPLLIGSVKSNMGHSEPASGLCSLAKIVISMESGKIPANLHFASPNPDIQALLDGRLQVVNKNWDFNGGYVAINSFGFGGANAHVLLKPNSKTKTNKIVNHVPRLIAVSGRTEEAVNNMLKNIAETPLDDDFVSLLHDIHANNINGHGYRGYSILGKSIFEVTEVKSNKRPVWYVFSGMGSQWAGMAEGLFQLEPFAKAINRAATVLQAEGIDLLSILNSKDEKTFDNILNSAVSITSMQVALIDLLKSIGIEPNGFVGHSVGELTCAYADGTFTIEQTILISALRARCVLESKLMQGSMAAVGLSWEDTKKRLPADLVAACHNSEDSVTISGPPKSVSEFVKTCKAEGIFAKEVNSSGFAFHSKYIADAEPMLRKRLEQILLDPKPRSSKWISSSIPEELWNTPLAKTSSTAYHVNNLLSPVLFHEAILHVPKDAVVIEVAPHSLLQAILKRSLGPDCLCIGLTKRSTNPQGNISILLSAIGKLYNAGLQPQIKNLYPAVSYPVPRGTPMIQSLVEWDHSTQWTVADFVQKEAGSGECVIKVDLGTEEDQFLSGHAIDGRVLFPATGYLTLVWKTFAKLHDKTIEEFPVAIENVQFLRATIMPKTGNVSFSISIFEGTGNFEICEGDSVAVTGNISILNDTDSELLDAELPILDINENAIPLKSGDIYKDLGLRGYDYKGAFRGVKESDNKGIQGKLEWNGNWISYIDTMLQFSILGLKTKELYLPTRLQKIIVDPVKHLKIAEALSESSSISINMYRDIDVIKSGGIEICGLKLSLAPRRQQSQAAPKLEKYTFVPYTADKVFSTQTELSDLFSAYLQIVLENSAGAVKVKVVEYGADKSFEGIYMPNVVNILESEPLISLDATLATTQTQALTPFLGPLEVKMINKSLENGPIESNAHVAIAFDVLESKNKLNNLVDTVKDGGFILLSETNNISQTLVENSNLILISKLSADGRTFYLLRKLIKNQPNPEVIQVSEKSYEWVETLKSALKTAEADPSKKIVLFAQGEDTNGIIGLMNCVKQEPGGNSVRSVFIKDPAAPKFSLTAPLYAAQLKKDLLSNILKPNGVWGSMRHLKLENQQDKPSLQVEHAYINALTRGDLSSLKWIEGPLTYYKPEYNPNTELCTVYYAPLNFRDIMLASGKLPPDALPGDLAGQDCILGLEFSGRNSKGKRVMGMLAARGLATSVLADPGFLWEVPSKWTLEEAATIPVVYGTAYYALCVRGRMKPGNSLLVHAGTGGVGQAAIAIALHMGVTVYTTVGSKQKREFLKKTFPKLTDKNIANSRDTSFEQHVLRETKGRGVDLVLNSLSDDKLQASVRCLAKDGRFLEIGKLDLSNNSPLGMSVFLKNTTFHGILLDSLFDSNSENEDKKEVVRLLNEGIKNGAVNPLPATVYTESQVEQAFRFIGSGKHIGKVVLKIRDEESTAVVKPATKLVTSIPRSYMNPDKTYVLVGGLGGFGLELANWLIVRGAKNLVLTARSGITTGYQAACVSNWKESGVNVLISKADCSTITGAQQLIDDSNKLGPVGGVFNLAAVLRDAFLENLTPQDFETVSKPKVTGTKNLDTVTRKSCPELDHFVVFSSVSCGRGNAGQTNYGFANSVMERICEARQEAGLPGLAIQWGAIGDVGLIMETMGGNDTVVGGTLPQRMASCLSAFDVFLHHREPVLASMVLADKRKGGSGGASQVSLVDAVANILGMKDTKNIDESATLADLGMDSLMGAEIKQTLERNYDLVLSIGEIRVLTAKRLRELQSDGSESPAVDAPIVDTKNIVNGA</sequence>
<dbReference type="CDD" id="cd08954">
    <property type="entry name" value="KR_1_FAS_SDR_x"/>
    <property type="match status" value="1"/>
</dbReference>
<dbReference type="GO" id="GO:0004312">
    <property type="term" value="F:fatty acid synthase activity"/>
    <property type="evidence" value="ECO:0007669"/>
    <property type="project" value="UniProtKB-EC"/>
</dbReference>